<evidence type="ECO:0000256" key="10">
    <source>
        <dbReference type="ARBA" id="ARBA00048954"/>
    </source>
</evidence>
<keyword evidence="14" id="KW-1185">Reference proteome</keyword>
<dbReference type="GO" id="GO:0016887">
    <property type="term" value="F:ATP hydrolysis activity"/>
    <property type="evidence" value="ECO:0007669"/>
    <property type="project" value="RHEA"/>
</dbReference>
<dbReference type="AlphaFoldDB" id="A0A173W8K8"/>
<keyword evidence="8" id="KW-0413">Isomerase</keyword>
<evidence type="ECO:0000256" key="9">
    <source>
        <dbReference type="ARBA" id="ARBA00044969"/>
    </source>
</evidence>
<dbReference type="PROSITE" id="PS51199">
    <property type="entry name" value="SF4_HELICASE"/>
    <property type="match status" value="1"/>
</dbReference>
<dbReference type="InterPro" id="IPR027417">
    <property type="entry name" value="P-loop_NTPase"/>
</dbReference>
<organism evidence="13 14">
    <name type="scientific">Mitsuokella jalaludinii</name>
    <dbReference type="NCBI Taxonomy" id="187979"/>
    <lineage>
        <taxon>Bacteria</taxon>
        <taxon>Bacillati</taxon>
        <taxon>Bacillota</taxon>
        <taxon>Negativicutes</taxon>
        <taxon>Selenomonadales</taxon>
        <taxon>Selenomonadaceae</taxon>
        <taxon>Mitsuokella</taxon>
    </lineage>
</organism>
<dbReference type="SUPFAM" id="SSF52540">
    <property type="entry name" value="P-loop containing nucleoside triphosphate hydrolases"/>
    <property type="match status" value="1"/>
</dbReference>
<keyword evidence="4 13" id="KW-0378">Hydrolase</keyword>
<dbReference type="InterPro" id="IPR007694">
    <property type="entry name" value="DNA_helicase_DnaB-like_C"/>
</dbReference>
<dbReference type="GO" id="GO:0006260">
    <property type="term" value="P:DNA replication"/>
    <property type="evidence" value="ECO:0007669"/>
    <property type="project" value="UniProtKB-KW"/>
</dbReference>
<keyword evidence="11" id="KW-0175">Coiled coil</keyword>
<dbReference type="GO" id="GO:0005829">
    <property type="term" value="C:cytosol"/>
    <property type="evidence" value="ECO:0007669"/>
    <property type="project" value="TreeGrafter"/>
</dbReference>
<evidence type="ECO:0000256" key="1">
    <source>
        <dbReference type="ARBA" id="ARBA00008428"/>
    </source>
</evidence>
<dbReference type="InterPro" id="IPR036185">
    <property type="entry name" value="DNA_heli_DnaB-like_N_sf"/>
</dbReference>
<dbReference type="STRING" id="187979.ERS852385_00098"/>
<dbReference type="EMBL" id="CYYU01000001">
    <property type="protein sequence ID" value="CUN35370.1"/>
    <property type="molecule type" value="Genomic_DNA"/>
</dbReference>
<evidence type="ECO:0000259" key="12">
    <source>
        <dbReference type="PROSITE" id="PS51199"/>
    </source>
</evidence>
<protein>
    <recommendedName>
        <fullName evidence="9">DNA 5'-3' helicase</fullName>
        <ecNumber evidence="9">5.6.2.3</ecNumber>
    </recommendedName>
</protein>
<dbReference type="EC" id="5.6.2.3" evidence="9"/>
<dbReference type="Pfam" id="PF03796">
    <property type="entry name" value="DnaB_C"/>
    <property type="match status" value="1"/>
</dbReference>
<keyword evidence="7" id="KW-0238">DNA-binding</keyword>
<dbReference type="GO" id="GO:0043139">
    <property type="term" value="F:5'-3' DNA helicase activity"/>
    <property type="evidence" value="ECO:0007669"/>
    <property type="project" value="UniProtKB-EC"/>
</dbReference>
<dbReference type="PANTHER" id="PTHR30153">
    <property type="entry name" value="REPLICATIVE DNA HELICASE DNAB"/>
    <property type="match status" value="1"/>
</dbReference>
<evidence type="ECO:0000256" key="2">
    <source>
        <dbReference type="ARBA" id="ARBA00022705"/>
    </source>
</evidence>
<comment type="similarity">
    <text evidence="1">Belongs to the helicase family. DnaB subfamily.</text>
</comment>
<evidence type="ECO:0000256" key="4">
    <source>
        <dbReference type="ARBA" id="ARBA00022801"/>
    </source>
</evidence>
<keyword evidence="5 13" id="KW-0347">Helicase</keyword>
<keyword evidence="3" id="KW-0547">Nucleotide-binding</keyword>
<name>A0A173W8K8_9FIRM</name>
<gene>
    <name evidence="13" type="primary">dnaC_1</name>
    <name evidence="13" type="ORF">ERS852385_00098</name>
</gene>
<dbReference type="Proteomes" id="UP000095546">
    <property type="component" value="Unassembled WGS sequence"/>
</dbReference>
<evidence type="ECO:0000313" key="13">
    <source>
        <dbReference type="EMBL" id="CUN35370.1"/>
    </source>
</evidence>
<sequence>MKDTELCSIEAEQGILGAILIKPSIVAHVSSLIRPEDFYRPAHRDTFEIMQHMALEGASIDIVNLAERLRKVGKLDAVGGIPFITHLGNVEATTAGVDGYCETVRAYSRRRRIAEIARQIMEGANDMKKDIAAMENELQDALMEEAEQFGEHKSVYDAQALVFALQDDIDRRARGEKSGVKTGLLSIDSHIGCMEAGNLVILAGRPSHGKSALACTIAINAARAGKRILWFTLEMDAVETARRIVSNLSGVDNEKFKSPDLRAMTEEERGMYIQGYEQLARLRLYVSEITNQTPLDIWRTAQRIKAAGGLDLVIIDYIGLMSAGSQKRENRTQEVSFITRTLKNMAGSLKVPVLALSQLNRANDKEGRMPRLSDLRDSGSIEQDANIVMLIHRDSHLAEDGTLAYENTATLDIAKVRDGRTGSVKLDFTPACSAFDDHEE</sequence>
<dbReference type="Gene3D" id="3.40.50.300">
    <property type="entry name" value="P-loop containing nucleotide triphosphate hydrolases"/>
    <property type="match status" value="1"/>
</dbReference>
<evidence type="ECO:0000256" key="11">
    <source>
        <dbReference type="SAM" id="Coils"/>
    </source>
</evidence>
<keyword evidence="2" id="KW-0235">DNA replication</keyword>
<accession>A0A173W8K8</accession>
<dbReference type="SUPFAM" id="SSF48024">
    <property type="entry name" value="N-terminal domain of DnaB helicase"/>
    <property type="match status" value="1"/>
</dbReference>
<dbReference type="OrthoDB" id="9773982at2"/>
<dbReference type="Pfam" id="PF00772">
    <property type="entry name" value="DnaB"/>
    <property type="match status" value="1"/>
</dbReference>
<comment type="catalytic activity">
    <reaction evidence="10">
        <text>ATP + H2O = ADP + phosphate + H(+)</text>
        <dbReference type="Rhea" id="RHEA:13065"/>
        <dbReference type="ChEBI" id="CHEBI:15377"/>
        <dbReference type="ChEBI" id="CHEBI:15378"/>
        <dbReference type="ChEBI" id="CHEBI:30616"/>
        <dbReference type="ChEBI" id="CHEBI:43474"/>
        <dbReference type="ChEBI" id="CHEBI:456216"/>
        <dbReference type="EC" id="5.6.2.3"/>
    </reaction>
</comment>
<evidence type="ECO:0000313" key="14">
    <source>
        <dbReference type="Proteomes" id="UP000095546"/>
    </source>
</evidence>
<dbReference type="Gene3D" id="1.10.860.10">
    <property type="entry name" value="DNAb Helicase, Chain A"/>
    <property type="match status" value="1"/>
</dbReference>
<dbReference type="GO" id="GO:0005524">
    <property type="term" value="F:ATP binding"/>
    <property type="evidence" value="ECO:0007669"/>
    <property type="project" value="UniProtKB-KW"/>
</dbReference>
<dbReference type="InterPro" id="IPR007693">
    <property type="entry name" value="DNA_helicase_DnaB-like_N"/>
</dbReference>
<dbReference type="InterPro" id="IPR016136">
    <property type="entry name" value="DNA_helicase_N/primase_C"/>
</dbReference>
<evidence type="ECO:0000256" key="3">
    <source>
        <dbReference type="ARBA" id="ARBA00022741"/>
    </source>
</evidence>
<reference evidence="13 14" key="1">
    <citation type="submission" date="2015-09" db="EMBL/GenBank/DDBJ databases">
        <authorList>
            <consortium name="Pathogen Informatics"/>
        </authorList>
    </citation>
    <scope>NUCLEOTIDE SEQUENCE [LARGE SCALE GENOMIC DNA]</scope>
    <source>
        <strain evidence="13 14">2789STDY5608828</strain>
    </source>
</reference>
<feature type="coiled-coil region" evidence="11">
    <location>
        <begin position="117"/>
        <end position="144"/>
    </location>
</feature>
<dbReference type="RefSeq" id="WP_055159931.1">
    <property type="nucleotide sequence ID" value="NZ_CABIWZ010000001.1"/>
</dbReference>
<dbReference type="PANTHER" id="PTHR30153:SF2">
    <property type="entry name" value="REPLICATIVE DNA HELICASE"/>
    <property type="match status" value="1"/>
</dbReference>
<evidence type="ECO:0000256" key="7">
    <source>
        <dbReference type="ARBA" id="ARBA00023125"/>
    </source>
</evidence>
<evidence type="ECO:0000256" key="5">
    <source>
        <dbReference type="ARBA" id="ARBA00022806"/>
    </source>
</evidence>
<dbReference type="GO" id="GO:0003677">
    <property type="term" value="F:DNA binding"/>
    <property type="evidence" value="ECO:0007669"/>
    <property type="project" value="UniProtKB-KW"/>
</dbReference>
<keyword evidence="6" id="KW-0067">ATP-binding</keyword>
<proteinExistence type="inferred from homology"/>
<evidence type="ECO:0000256" key="8">
    <source>
        <dbReference type="ARBA" id="ARBA00023235"/>
    </source>
</evidence>
<evidence type="ECO:0000256" key="6">
    <source>
        <dbReference type="ARBA" id="ARBA00022840"/>
    </source>
</evidence>
<feature type="domain" description="SF4 helicase" evidence="12">
    <location>
        <begin position="173"/>
        <end position="440"/>
    </location>
</feature>